<dbReference type="PANTHER" id="PTHR32343:SF22">
    <property type="entry name" value="LD29830P"/>
    <property type="match status" value="1"/>
</dbReference>
<name>A0ABM0JSI2_APLCA</name>
<dbReference type="CDD" id="cd12260">
    <property type="entry name" value="RRM2_SREK1"/>
    <property type="match status" value="1"/>
</dbReference>
<dbReference type="PROSITE" id="PS50102">
    <property type="entry name" value="RRM"/>
    <property type="match status" value="2"/>
</dbReference>
<keyword evidence="1" id="KW-0694">RNA-binding</keyword>
<dbReference type="InterPro" id="IPR034192">
    <property type="entry name" value="SREK1_RRM2"/>
</dbReference>
<feature type="compositionally biased region" description="Basic and acidic residues" evidence="2">
    <location>
        <begin position="527"/>
        <end position="538"/>
    </location>
</feature>
<feature type="domain" description="RRM" evidence="3">
    <location>
        <begin position="164"/>
        <end position="239"/>
    </location>
</feature>
<feature type="compositionally biased region" description="Basic residues" evidence="2">
    <location>
        <begin position="414"/>
        <end position="480"/>
    </location>
</feature>
<feature type="region of interest" description="Disordered" evidence="2">
    <location>
        <begin position="272"/>
        <end position="567"/>
    </location>
</feature>
<evidence type="ECO:0000256" key="1">
    <source>
        <dbReference type="PROSITE-ProRule" id="PRU00176"/>
    </source>
</evidence>
<dbReference type="InterPro" id="IPR012677">
    <property type="entry name" value="Nucleotide-bd_a/b_plait_sf"/>
</dbReference>
<dbReference type="SUPFAM" id="SSF54928">
    <property type="entry name" value="RNA-binding domain, RBD"/>
    <property type="match status" value="2"/>
</dbReference>
<keyword evidence="4" id="KW-1185">Reference proteome</keyword>
<feature type="compositionally biased region" description="Basic residues" evidence="2">
    <location>
        <begin position="360"/>
        <end position="401"/>
    </location>
</feature>
<feature type="compositionally biased region" description="Basic residues" evidence="2">
    <location>
        <begin position="286"/>
        <end position="350"/>
    </location>
</feature>
<dbReference type="SMART" id="SM00360">
    <property type="entry name" value="RRM"/>
    <property type="match status" value="2"/>
</dbReference>
<reference evidence="5" key="1">
    <citation type="submission" date="2025-08" db="UniProtKB">
        <authorList>
            <consortium name="RefSeq"/>
        </authorList>
    </citation>
    <scope>IDENTIFICATION</scope>
</reference>
<organism evidence="4 5">
    <name type="scientific">Aplysia californica</name>
    <name type="common">California sea hare</name>
    <dbReference type="NCBI Taxonomy" id="6500"/>
    <lineage>
        <taxon>Eukaryota</taxon>
        <taxon>Metazoa</taxon>
        <taxon>Spiralia</taxon>
        <taxon>Lophotrochozoa</taxon>
        <taxon>Mollusca</taxon>
        <taxon>Gastropoda</taxon>
        <taxon>Heterobranchia</taxon>
        <taxon>Euthyneura</taxon>
        <taxon>Tectipleura</taxon>
        <taxon>Aplysiida</taxon>
        <taxon>Aplysioidea</taxon>
        <taxon>Aplysiidae</taxon>
        <taxon>Aplysia</taxon>
    </lineage>
</organism>
<dbReference type="CDD" id="cd12259">
    <property type="entry name" value="RRM_SRSF11_SREK1"/>
    <property type="match status" value="1"/>
</dbReference>
<dbReference type="RefSeq" id="XP_005100496.1">
    <property type="nucleotide sequence ID" value="XM_005100439.3"/>
</dbReference>
<gene>
    <name evidence="5" type="primary">LOC101848208</name>
</gene>
<accession>A0ABM0JSI2</accession>
<dbReference type="Proteomes" id="UP000694888">
    <property type="component" value="Unplaced"/>
</dbReference>
<evidence type="ECO:0000259" key="3">
    <source>
        <dbReference type="PROSITE" id="PS50102"/>
    </source>
</evidence>
<evidence type="ECO:0000313" key="5">
    <source>
        <dbReference type="RefSeq" id="XP_005100496.1"/>
    </source>
</evidence>
<dbReference type="PANTHER" id="PTHR32343">
    <property type="entry name" value="SERINE/ARGININE-RICH SPLICING FACTOR"/>
    <property type="match status" value="1"/>
</dbReference>
<dbReference type="InterPro" id="IPR000504">
    <property type="entry name" value="RRM_dom"/>
</dbReference>
<feature type="compositionally biased region" description="Basic and acidic residues" evidence="2">
    <location>
        <begin position="497"/>
        <end position="516"/>
    </location>
</feature>
<proteinExistence type="predicted"/>
<evidence type="ECO:0000256" key="2">
    <source>
        <dbReference type="SAM" id="MobiDB-lite"/>
    </source>
</evidence>
<dbReference type="GeneID" id="101848208"/>
<sequence length="567" mass="64406">MSDRLETRVIQVTNVAPSCTKEQLRTLFSYLGRVKELQMYPPESIDASIVTARVAYIEFEDATTTGVALHLSSTVFVDRALMIVPVMDGKIPDESTALQLTPQAVAGMLPGQPTWPANVVSQVTGTGSNQVITTNDPRLTSLGLPQYPPLPASTDANVIEEIRRTVYVSDLEPKVTGEMLLNFFSQVGEIKYVRLAGDEHAGARAAYIEFTDQRSVAQALTYNNVVFKGRTMSVQHSKASIIKPQGKASEASQREIDEAMKKVKEAQKLISAAAAEPKKEDAQSPPRKRSRSKSKARSRSASRSRRSRSRSRGGRRRKSRSRSRRRSRSRHRSPRRSRTPVKRRRSRSRGRAGPPAPPVRRSRSRERRRSRTRSPVRRRRSRSRSRRKSRTPPRSYSKRSRSSANVEEDNGKASAKKRSPSPVKPRRRSPSPRKRSRSRSPSRRTKRRRHTRSPSPKKRSRSRSGSRHKSKRDRSKRSRSRDRDRDRKHESKKKSTRDKDDKKKESSSSSKIKRDYDEEEKGFASGSEKEREASDSARAHSHSSSPPQLHSMEKDTDHQTVDMDMSD</sequence>
<dbReference type="InterPro" id="IPR035979">
    <property type="entry name" value="RBD_domain_sf"/>
</dbReference>
<feature type="domain" description="RRM" evidence="3">
    <location>
        <begin position="8"/>
        <end position="88"/>
    </location>
</feature>
<protein>
    <submittedName>
        <fullName evidence="5">Probable splicing factor, arginine/serine-rich 7 isoform X7</fullName>
    </submittedName>
</protein>
<feature type="compositionally biased region" description="Basic and acidic residues" evidence="2">
    <location>
        <begin position="551"/>
        <end position="561"/>
    </location>
</feature>
<evidence type="ECO:0000313" key="4">
    <source>
        <dbReference type="Proteomes" id="UP000694888"/>
    </source>
</evidence>
<dbReference type="Pfam" id="PF00076">
    <property type="entry name" value="RRM_1"/>
    <property type="match status" value="2"/>
</dbReference>
<dbReference type="Gene3D" id="3.30.70.330">
    <property type="match status" value="2"/>
</dbReference>